<reference evidence="1 2" key="1">
    <citation type="submission" date="2015-08" db="EMBL/GenBank/DDBJ databases">
        <title>Genome sequencing of Penicillium nordicum.</title>
        <authorList>
            <person name="Nguyen H.D."/>
            <person name="Seifert K.A."/>
        </authorList>
    </citation>
    <scope>NUCLEOTIDE SEQUENCE [LARGE SCALE GENOMIC DNA]</scope>
    <source>
        <strain evidence="1 2">DAOMC 185683</strain>
    </source>
</reference>
<keyword evidence="2" id="KW-1185">Reference proteome</keyword>
<sequence length="84" mass="9462">MGISECCFLQSSWSLPAIAGNAGYFRELVEKLVNNTVSGIKYIIWITEYGRLSMPPDTYLFHWFILPGNNLDPLSPSQVPLLNL</sequence>
<evidence type="ECO:0000313" key="2">
    <source>
        <dbReference type="Proteomes" id="UP000037696"/>
    </source>
</evidence>
<organism evidence="1 2">
    <name type="scientific">Penicillium nordicum</name>
    <dbReference type="NCBI Taxonomy" id="229535"/>
    <lineage>
        <taxon>Eukaryota</taxon>
        <taxon>Fungi</taxon>
        <taxon>Dikarya</taxon>
        <taxon>Ascomycota</taxon>
        <taxon>Pezizomycotina</taxon>
        <taxon>Eurotiomycetes</taxon>
        <taxon>Eurotiomycetidae</taxon>
        <taxon>Eurotiales</taxon>
        <taxon>Aspergillaceae</taxon>
        <taxon>Penicillium</taxon>
    </lineage>
</organism>
<dbReference type="Proteomes" id="UP000037696">
    <property type="component" value="Unassembled WGS sequence"/>
</dbReference>
<evidence type="ECO:0000313" key="1">
    <source>
        <dbReference type="EMBL" id="KOS36417.1"/>
    </source>
</evidence>
<gene>
    <name evidence="1" type="ORF">ACN38_g12845</name>
</gene>
<comment type="caution">
    <text evidence="1">The sequence shown here is derived from an EMBL/GenBank/DDBJ whole genome shotgun (WGS) entry which is preliminary data.</text>
</comment>
<dbReference type="AlphaFoldDB" id="A0A0M8NSK0"/>
<dbReference type="OrthoDB" id="6339724at2759"/>
<name>A0A0M8NSK0_9EURO</name>
<protein>
    <submittedName>
        <fullName evidence="1">Uncharacterized protein</fullName>
    </submittedName>
</protein>
<proteinExistence type="predicted"/>
<dbReference type="EMBL" id="LHQQ01000462">
    <property type="protein sequence ID" value="KOS36417.1"/>
    <property type="molecule type" value="Genomic_DNA"/>
</dbReference>
<accession>A0A0M8NSK0</accession>